<dbReference type="GeneTree" id="ENSGT00650000093597"/>
<proteinExistence type="predicted"/>
<accession>H2ZC24</accession>
<dbReference type="InterPro" id="IPR045860">
    <property type="entry name" value="Snake_toxin-like_sf"/>
</dbReference>
<dbReference type="PANTHER" id="PTHR10036:SF25">
    <property type="entry name" value="HEP21 PROTEIN"/>
    <property type="match status" value="1"/>
</dbReference>
<reference evidence="4" key="1">
    <citation type="submission" date="2003-08" db="EMBL/GenBank/DDBJ databases">
        <authorList>
            <person name="Birren B."/>
            <person name="Nusbaum C."/>
            <person name="Abebe A."/>
            <person name="Abouelleil A."/>
            <person name="Adekoya E."/>
            <person name="Ait-zahra M."/>
            <person name="Allen N."/>
            <person name="Allen T."/>
            <person name="An P."/>
            <person name="Anderson M."/>
            <person name="Anderson S."/>
            <person name="Arachchi H."/>
            <person name="Armbruster J."/>
            <person name="Bachantsang P."/>
            <person name="Baldwin J."/>
            <person name="Barry A."/>
            <person name="Bayul T."/>
            <person name="Blitshsteyn B."/>
            <person name="Bloom T."/>
            <person name="Blye J."/>
            <person name="Boguslavskiy L."/>
            <person name="Borowsky M."/>
            <person name="Boukhgalter B."/>
            <person name="Brunache A."/>
            <person name="Butler J."/>
            <person name="Calixte N."/>
            <person name="Calvo S."/>
            <person name="Camarata J."/>
            <person name="Campo K."/>
            <person name="Chang J."/>
            <person name="Cheshatsang Y."/>
            <person name="Citroen M."/>
            <person name="Collymore A."/>
            <person name="Considine T."/>
            <person name="Cook A."/>
            <person name="Cooke P."/>
            <person name="Corum B."/>
            <person name="Cuomo C."/>
            <person name="David R."/>
            <person name="Dawoe T."/>
            <person name="Degray S."/>
            <person name="Dodge S."/>
            <person name="Dooley K."/>
            <person name="Dorje P."/>
            <person name="Dorjee K."/>
            <person name="Dorris L."/>
            <person name="Duffey N."/>
            <person name="Dupes A."/>
            <person name="Elkins T."/>
            <person name="Engels R."/>
            <person name="Erickson J."/>
            <person name="Farina A."/>
            <person name="Faro S."/>
            <person name="Ferreira P."/>
            <person name="Fischer H."/>
            <person name="Fitzgerald M."/>
            <person name="Foley K."/>
            <person name="Gage D."/>
            <person name="Galagan J."/>
            <person name="Gearin G."/>
            <person name="Gnerre S."/>
            <person name="Gnirke A."/>
            <person name="Goyette A."/>
            <person name="Graham J."/>
            <person name="Grandbois E."/>
            <person name="Gyaltsen K."/>
            <person name="Hafez N."/>
            <person name="Hagopian D."/>
            <person name="Hagos B."/>
            <person name="Hall J."/>
            <person name="Hatcher B."/>
            <person name="Heller A."/>
            <person name="Higgins H."/>
            <person name="Honan T."/>
            <person name="Horn A."/>
            <person name="Houde N."/>
            <person name="Hughes L."/>
            <person name="Hulme W."/>
            <person name="Husby E."/>
            <person name="Iliev I."/>
            <person name="Jaffe D."/>
            <person name="Jones C."/>
            <person name="Kamal M."/>
            <person name="Kamat A."/>
            <person name="Kamvysselis M."/>
            <person name="Karlsson E."/>
            <person name="Kells C."/>
            <person name="Kieu A."/>
            <person name="Kisner P."/>
            <person name="Kodira C."/>
            <person name="Kulbokas E."/>
            <person name="Labutti K."/>
            <person name="Lama D."/>
            <person name="Landers T."/>
            <person name="Leger J."/>
            <person name="Levine S."/>
            <person name="Lewis D."/>
            <person name="Lewis T."/>
            <person name="Lindblad-toh K."/>
            <person name="Liu X."/>
            <person name="Lokyitsang T."/>
            <person name="Lokyitsang Y."/>
            <person name="Lucien O."/>
            <person name="Lui A."/>
            <person name="Ma L.J."/>
            <person name="Mabbitt R."/>
            <person name="Macdonald J."/>
            <person name="Maclean C."/>
            <person name="Major J."/>
            <person name="Manning J."/>
            <person name="Marabella R."/>
            <person name="Maru K."/>
            <person name="Matthews C."/>
            <person name="Mauceli E."/>
            <person name="Mccarthy M."/>
            <person name="Mcdonough S."/>
            <person name="Mcghee T."/>
            <person name="Meldrim J."/>
            <person name="Meneus L."/>
            <person name="Mesirov J."/>
            <person name="Mihalev A."/>
            <person name="Mihova T."/>
            <person name="Mikkelsen T."/>
            <person name="Mlenga V."/>
            <person name="Moru K."/>
            <person name="Mozes J."/>
            <person name="Mulrain L."/>
            <person name="Munson G."/>
            <person name="Naylor J."/>
            <person name="Newes C."/>
            <person name="Nguyen C."/>
            <person name="Nguyen N."/>
            <person name="Nguyen T."/>
            <person name="Nicol R."/>
            <person name="Nielsen C."/>
            <person name="Nizzari M."/>
            <person name="Norbu C."/>
            <person name="Norbu N."/>
            <person name="O'donnell P."/>
            <person name="Okoawo O."/>
            <person name="O'leary S."/>
            <person name="Omotosho B."/>
            <person name="O'neill K."/>
            <person name="Osman S."/>
            <person name="Parker S."/>
            <person name="Perrin D."/>
            <person name="Phunkhang P."/>
            <person name="Piqani B."/>
            <person name="Purcell S."/>
            <person name="Rachupka T."/>
            <person name="Ramasamy U."/>
            <person name="Rameau R."/>
            <person name="Ray V."/>
            <person name="Raymond C."/>
            <person name="Retta R."/>
            <person name="Richardson S."/>
            <person name="Rise C."/>
            <person name="Rodriguez J."/>
            <person name="Rogers J."/>
            <person name="Rogov P."/>
            <person name="Rutman M."/>
            <person name="Schupbach R."/>
            <person name="Seaman C."/>
            <person name="Settipalli S."/>
            <person name="Sharpe T."/>
            <person name="Sheridan J."/>
            <person name="Sherpa N."/>
            <person name="Shi J."/>
            <person name="Smirnov S."/>
            <person name="Smith C."/>
            <person name="Sougnez C."/>
            <person name="Spencer B."/>
            <person name="Stalker J."/>
            <person name="Stange-thomann N."/>
            <person name="Stavropoulos S."/>
            <person name="Stetson K."/>
            <person name="Stone C."/>
            <person name="Stone S."/>
            <person name="Stubbs M."/>
            <person name="Talamas J."/>
            <person name="Tchuinga P."/>
            <person name="Tenzing P."/>
            <person name="Tesfaye S."/>
            <person name="Theodore J."/>
            <person name="Thoulutsang Y."/>
            <person name="Topham K."/>
            <person name="Towey S."/>
            <person name="Tsamla T."/>
            <person name="Tsomo N."/>
            <person name="Vallee D."/>
            <person name="Vassiliev H."/>
            <person name="Venkataraman V."/>
            <person name="Vinson J."/>
            <person name="Vo A."/>
            <person name="Wade C."/>
            <person name="Wang S."/>
            <person name="Wangchuk T."/>
            <person name="Wangdi T."/>
            <person name="Whittaker C."/>
            <person name="Wilkinson J."/>
            <person name="Wu Y."/>
            <person name="Wyman D."/>
            <person name="Yadav S."/>
            <person name="Yang S."/>
            <person name="Yang X."/>
            <person name="Yeager S."/>
            <person name="Yee E."/>
            <person name="Young G."/>
            <person name="Zainoun J."/>
            <person name="Zembeck L."/>
            <person name="Zimmer A."/>
            <person name="Zody M."/>
            <person name="Lander E."/>
        </authorList>
    </citation>
    <scope>NUCLEOTIDE SEQUENCE [LARGE SCALE GENOMIC DNA]</scope>
</reference>
<reference evidence="3" key="3">
    <citation type="submission" date="2025-09" db="UniProtKB">
        <authorList>
            <consortium name="Ensembl"/>
        </authorList>
    </citation>
    <scope>IDENTIFICATION</scope>
</reference>
<dbReference type="SUPFAM" id="SSF57302">
    <property type="entry name" value="Snake toxin-like"/>
    <property type="match status" value="1"/>
</dbReference>
<dbReference type="PANTHER" id="PTHR10036">
    <property type="entry name" value="CD59 GLYCOPROTEIN"/>
    <property type="match status" value="1"/>
</dbReference>
<evidence type="ECO:0000313" key="3">
    <source>
        <dbReference type="Ensembl" id="ENSCSAVP00000015140.1"/>
    </source>
</evidence>
<keyword evidence="4" id="KW-1185">Reference proteome</keyword>
<sequence>TCESSTTSTQCPQSISSGQKYCYSSKVETLDLQDNVVQTVVTRGCTSTIQRQDECHFSTPAHSIFSTVHYTEHTCTNTCEGNGCNTVIPDGAHTTTKHLYCVQCEDLTGSGVCNTATTRQQCPSTSTHCISTVTYYISERVDRSYTGATPGYELRSVVRSCATAAVAAACTSTNVGSLNAKKVTCTETCQTDGCNTGWPARPLCTTCSSDFSFDINDGYDACLRNPPAPTQCAFPYHSMCVSIDRQKTTVPGYTRHMTRGCSDVSVGNVCTPSVVGNLAVLNCNYTCTTDGCNQGTNAASRPFQGMLVVTAPFVFSILVQFVLA</sequence>
<evidence type="ECO:0000313" key="4">
    <source>
        <dbReference type="Proteomes" id="UP000007875"/>
    </source>
</evidence>
<dbReference type="InParanoid" id="H2ZC24"/>
<evidence type="ECO:0000256" key="2">
    <source>
        <dbReference type="ARBA" id="ARBA00023157"/>
    </source>
</evidence>
<dbReference type="Proteomes" id="UP000007875">
    <property type="component" value="Unassembled WGS sequence"/>
</dbReference>
<reference evidence="3" key="2">
    <citation type="submission" date="2025-08" db="UniProtKB">
        <authorList>
            <consortium name="Ensembl"/>
        </authorList>
    </citation>
    <scope>IDENTIFICATION</scope>
</reference>
<protein>
    <submittedName>
        <fullName evidence="3">Uncharacterized protein</fullName>
    </submittedName>
</protein>
<name>H2ZC24_CIOSA</name>
<keyword evidence="1" id="KW-0732">Signal</keyword>
<evidence type="ECO:0000256" key="1">
    <source>
        <dbReference type="ARBA" id="ARBA00022729"/>
    </source>
</evidence>
<dbReference type="Ensembl" id="ENSCSAVT00000015314.1">
    <property type="protein sequence ID" value="ENSCSAVP00000015140.1"/>
    <property type="gene ID" value="ENSCSAVG00000008874.1"/>
</dbReference>
<dbReference type="AlphaFoldDB" id="H2ZC24"/>
<organism evidence="3 4">
    <name type="scientific">Ciona savignyi</name>
    <name type="common">Pacific transparent sea squirt</name>
    <dbReference type="NCBI Taxonomy" id="51511"/>
    <lineage>
        <taxon>Eukaryota</taxon>
        <taxon>Metazoa</taxon>
        <taxon>Chordata</taxon>
        <taxon>Tunicata</taxon>
        <taxon>Ascidiacea</taxon>
        <taxon>Phlebobranchia</taxon>
        <taxon>Cionidae</taxon>
        <taxon>Ciona</taxon>
    </lineage>
</organism>
<keyword evidence="2" id="KW-1015">Disulfide bond</keyword>
<dbReference type="HOGENOM" id="CLU_859265_0_0_1"/>